<dbReference type="InterPro" id="IPR019734">
    <property type="entry name" value="TPR_rpt"/>
</dbReference>
<sequence>MAGGYEGLADTSSGRFGEVTEGGVILSPQRDLVFLQEAKKDLILAREQCYHRGLLNTTKWLSELLVCIRDVHLEEPPPPSLSLYNLLGDELDHYHLAKSYFDLKEYDRCAYFTEHCTTNLGRFIHLYSRYLSGEKKKNDDIVDTLVANDQHKGIYLKELHNELSKMYILYTSGSASRDTVEATMDAWLLWLYGVVLKRLDLNRQAVDVLCQALHIQPMHWGAWLEVAALITDREMLSTLKLPDHWMKKMFYAHTYLELQLNDEALEIYTNLQDAGLQNSTYIMAQVAITHHNQRDVDQAVTIFKELESIDPFRLDNLDTYSNLLYVKEMRVELSHLAHRVVQVDKYRMETCCVIGNYYSLRSQHEKAVQYFQRALRLNPHYLSAWTLMGHEYMEMKNTNSAIQCYRQAIEVNRRDYRAWYGLGQTYEILKLPAYCLYYFKQAQKLRPNDSRMLVALGESYERLDKWDEAKKCFHKAHSVGDIEGIALFRLAKLYSRLSEGDKAAVLYERYLQETEDAGLSEDRGQAYQFLANHCLQKNILDLAYNYAQKCSLFMETRESGKIVLREIANRRQHTEQNTQDDCGSVLVSRVRTRVLLGGDRISSTRLPSLNLSYTP</sequence>
<dbReference type="GO" id="GO:0016567">
    <property type="term" value="P:protein ubiquitination"/>
    <property type="evidence" value="ECO:0007669"/>
    <property type="project" value="TreeGrafter"/>
</dbReference>
<organism evidence="9 10">
    <name type="scientific">Halocaridina rubra</name>
    <name type="common">Hawaiian red shrimp</name>
    <dbReference type="NCBI Taxonomy" id="373956"/>
    <lineage>
        <taxon>Eukaryota</taxon>
        <taxon>Metazoa</taxon>
        <taxon>Ecdysozoa</taxon>
        <taxon>Arthropoda</taxon>
        <taxon>Crustacea</taxon>
        <taxon>Multicrustacea</taxon>
        <taxon>Malacostraca</taxon>
        <taxon>Eumalacostraca</taxon>
        <taxon>Eucarida</taxon>
        <taxon>Decapoda</taxon>
        <taxon>Pleocyemata</taxon>
        <taxon>Caridea</taxon>
        <taxon>Atyoidea</taxon>
        <taxon>Atyidae</taxon>
        <taxon>Halocaridina</taxon>
    </lineage>
</organism>
<comment type="caution">
    <text evidence="9">The sequence shown here is derived from an EMBL/GenBank/DDBJ whole genome shotgun (WGS) entry which is preliminary data.</text>
</comment>
<feature type="repeat" description="TPR" evidence="7">
    <location>
        <begin position="382"/>
        <end position="415"/>
    </location>
</feature>
<keyword evidence="10" id="KW-1185">Reference proteome</keyword>
<evidence type="ECO:0000256" key="4">
    <source>
        <dbReference type="ARBA" id="ARBA00022786"/>
    </source>
</evidence>
<evidence type="ECO:0000313" key="10">
    <source>
        <dbReference type="Proteomes" id="UP001381693"/>
    </source>
</evidence>
<evidence type="ECO:0000256" key="7">
    <source>
        <dbReference type="PROSITE-ProRule" id="PRU00339"/>
    </source>
</evidence>
<dbReference type="GO" id="GO:0005680">
    <property type="term" value="C:anaphase-promoting complex"/>
    <property type="evidence" value="ECO:0007669"/>
    <property type="project" value="InterPro"/>
</dbReference>
<keyword evidence="1" id="KW-0132">Cell division</keyword>
<dbReference type="AlphaFoldDB" id="A0AAN8WXB1"/>
<feature type="repeat" description="TPR" evidence="7">
    <location>
        <begin position="348"/>
        <end position="381"/>
    </location>
</feature>
<dbReference type="Pfam" id="PF13174">
    <property type="entry name" value="TPR_6"/>
    <property type="match status" value="1"/>
</dbReference>
<reference evidence="9 10" key="1">
    <citation type="submission" date="2023-11" db="EMBL/GenBank/DDBJ databases">
        <title>Halocaridina rubra genome assembly.</title>
        <authorList>
            <person name="Smith C."/>
        </authorList>
    </citation>
    <scope>NUCLEOTIDE SEQUENCE [LARGE SCALE GENOMIC DNA]</scope>
    <source>
        <strain evidence="9">EP-1</strain>
        <tissue evidence="9">Whole</tissue>
    </source>
</reference>
<keyword evidence="4" id="KW-0833">Ubl conjugation pathway</keyword>
<dbReference type="GO" id="GO:0045842">
    <property type="term" value="P:positive regulation of mitotic metaphase/anaphase transition"/>
    <property type="evidence" value="ECO:0007669"/>
    <property type="project" value="TreeGrafter"/>
</dbReference>
<evidence type="ECO:0000313" key="9">
    <source>
        <dbReference type="EMBL" id="KAK7072146.1"/>
    </source>
</evidence>
<evidence type="ECO:0000256" key="5">
    <source>
        <dbReference type="ARBA" id="ARBA00022803"/>
    </source>
</evidence>
<feature type="domain" description="Cdc23" evidence="8">
    <location>
        <begin position="39"/>
        <end position="287"/>
    </location>
</feature>
<gene>
    <name evidence="9" type="primary">CDC23</name>
    <name evidence="9" type="ORF">SK128_018251</name>
</gene>
<evidence type="ECO:0000256" key="1">
    <source>
        <dbReference type="ARBA" id="ARBA00022618"/>
    </source>
</evidence>
<dbReference type="Pfam" id="PF00515">
    <property type="entry name" value="TPR_1"/>
    <property type="match status" value="1"/>
</dbReference>
<evidence type="ECO:0000256" key="6">
    <source>
        <dbReference type="ARBA" id="ARBA00023306"/>
    </source>
</evidence>
<keyword evidence="3" id="KW-0498">Mitosis</keyword>
<dbReference type="Proteomes" id="UP001381693">
    <property type="component" value="Unassembled WGS sequence"/>
</dbReference>
<dbReference type="GO" id="GO:0031145">
    <property type="term" value="P:anaphase-promoting complex-dependent catabolic process"/>
    <property type="evidence" value="ECO:0007669"/>
    <property type="project" value="TreeGrafter"/>
</dbReference>
<dbReference type="InterPro" id="IPR007192">
    <property type="entry name" value="APC8"/>
</dbReference>
<evidence type="ECO:0000256" key="2">
    <source>
        <dbReference type="ARBA" id="ARBA00022737"/>
    </source>
</evidence>
<keyword evidence="6" id="KW-0131">Cell cycle</keyword>
<name>A0AAN8WXB1_HALRR</name>
<keyword evidence="5 7" id="KW-0802">TPR repeat</keyword>
<dbReference type="Pfam" id="PF13414">
    <property type="entry name" value="TPR_11"/>
    <property type="match status" value="1"/>
</dbReference>
<dbReference type="PANTHER" id="PTHR12558">
    <property type="entry name" value="CELL DIVISION CYCLE 16,23,27"/>
    <property type="match status" value="1"/>
</dbReference>
<evidence type="ECO:0000256" key="3">
    <source>
        <dbReference type="ARBA" id="ARBA00022776"/>
    </source>
</evidence>
<dbReference type="PROSITE" id="PS50005">
    <property type="entry name" value="TPR"/>
    <property type="match status" value="2"/>
</dbReference>
<accession>A0AAN8WXB1</accession>
<dbReference type="Pfam" id="PF04049">
    <property type="entry name" value="ANAPC8"/>
    <property type="match status" value="1"/>
</dbReference>
<dbReference type="EMBL" id="JAXCGZ010013649">
    <property type="protein sequence ID" value="KAK7072146.1"/>
    <property type="molecule type" value="Genomic_DNA"/>
</dbReference>
<dbReference type="Gene3D" id="1.25.40.10">
    <property type="entry name" value="Tetratricopeptide repeat domain"/>
    <property type="match status" value="2"/>
</dbReference>
<protein>
    <submittedName>
        <fullName evidence="9">Anaphase-promoting complex subunit 23</fullName>
    </submittedName>
</protein>
<dbReference type="SUPFAM" id="SSF48452">
    <property type="entry name" value="TPR-like"/>
    <property type="match status" value="2"/>
</dbReference>
<keyword evidence="2" id="KW-0677">Repeat</keyword>
<evidence type="ECO:0000259" key="8">
    <source>
        <dbReference type="Pfam" id="PF04049"/>
    </source>
</evidence>
<dbReference type="SMART" id="SM00028">
    <property type="entry name" value="TPR"/>
    <property type="match status" value="9"/>
</dbReference>
<dbReference type="InterPro" id="IPR011990">
    <property type="entry name" value="TPR-like_helical_dom_sf"/>
</dbReference>
<dbReference type="GO" id="GO:0051301">
    <property type="term" value="P:cell division"/>
    <property type="evidence" value="ECO:0007669"/>
    <property type="project" value="UniProtKB-KW"/>
</dbReference>
<dbReference type="PANTHER" id="PTHR12558:SF10">
    <property type="entry name" value="CELL DIVISION CYCLE PROTEIN 23 HOMOLOG"/>
    <property type="match status" value="1"/>
</dbReference>
<proteinExistence type="predicted"/>